<evidence type="ECO:0000313" key="1">
    <source>
        <dbReference type="EMBL" id="SCZ85713.1"/>
    </source>
</evidence>
<sequence length="30" mass="3478">MPSNNNENDSQFYTYLTDLQVIVQMNVLGE</sequence>
<gene>
    <name evidence="1" type="ORF">NSMM_400191</name>
</gene>
<organism evidence="1 2">
    <name type="scientific">Nitrosomonas mobilis</name>
    <dbReference type="NCBI Taxonomy" id="51642"/>
    <lineage>
        <taxon>Bacteria</taxon>
        <taxon>Pseudomonadati</taxon>
        <taxon>Pseudomonadota</taxon>
        <taxon>Betaproteobacteria</taxon>
        <taxon>Nitrosomonadales</taxon>
        <taxon>Nitrosomonadaceae</taxon>
        <taxon>Nitrosomonas</taxon>
    </lineage>
</organism>
<keyword evidence="2" id="KW-1185">Reference proteome</keyword>
<name>A0A1G5SET3_9PROT</name>
<protein>
    <submittedName>
        <fullName evidence="1">Uncharacterized protein</fullName>
    </submittedName>
</protein>
<dbReference type="STRING" id="51642.NSMM_400191"/>
<dbReference type="EMBL" id="FMWO01000048">
    <property type="protein sequence ID" value="SCZ85713.1"/>
    <property type="molecule type" value="Genomic_DNA"/>
</dbReference>
<dbReference type="AlphaFoldDB" id="A0A1G5SET3"/>
<proteinExistence type="predicted"/>
<accession>A0A1G5SET3</accession>
<dbReference type="Proteomes" id="UP000198729">
    <property type="component" value="Unassembled WGS sequence"/>
</dbReference>
<reference evidence="1 2" key="1">
    <citation type="submission" date="2016-10" db="EMBL/GenBank/DDBJ databases">
        <authorList>
            <person name="de Groot N.N."/>
        </authorList>
    </citation>
    <scope>NUCLEOTIDE SEQUENCE [LARGE SCALE GENOMIC DNA]</scope>
    <source>
        <strain evidence="1">1</strain>
    </source>
</reference>
<evidence type="ECO:0000313" key="2">
    <source>
        <dbReference type="Proteomes" id="UP000198729"/>
    </source>
</evidence>